<dbReference type="InterPro" id="IPR016064">
    <property type="entry name" value="NAD/diacylglycerol_kinase_sf"/>
</dbReference>
<feature type="domain" description="DAGKc" evidence="2">
    <location>
        <begin position="33"/>
        <end position="103"/>
    </location>
</feature>
<dbReference type="Pfam" id="PF00781">
    <property type="entry name" value="DAGK_cat"/>
    <property type="match status" value="1"/>
</dbReference>
<dbReference type="Gene3D" id="3.40.50.10330">
    <property type="entry name" value="Probable inorganic polyphosphate/atp-NAD kinase, domain 1"/>
    <property type="match status" value="1"/>
</dbReference>
<evidence type="ECO:0000256" key="1">
    <source>
        <dbReference type="SAM" id="Phobius"/>
    </source>
</evidence>
<proteinExistence type="predicted"/>
<dbReference type="SUPFAM" id="SSF111331">
    <property type="entry name" value="NAD kinase/diacylglycerol kinase-like"/>
    <property type="match status" value="1"/>
</dbReference>
<gene>
    <name evidence="3" type="ORF">BN3087_380049</name>
</gene>
<name>A0A0S4XMS6_9BACT</name>
<dbReference type="AlphaFoldDB" id="A0A0S4XMS6"/>
<evidence type="ECO:0000313" key="3">
    <source>
        <dbReference type="EMBL" id="CUV65533.1"/>
    </source>
</evidence>
<organism evidence="3">
    <name type="scientific">Sulfurovum sp. enrichment culture clone C5</name>
    <dbReference type="NCBI Taxonomy" id="497650"/>
    <lineage>
        <taxon>Bacteria</taxon>
        <taxon>Pseudomonadati</taxon>
        <taxon>Campylobacterota</taxon>
        <taxon>Epsilonproteobacteria</taxon>
        <taxon>Campylobacterales</taxon>
        <taxon>Sulfurovaceae</taxon>
        <taxon>Sulfurovum</taxon>
        <taxon>environmental samples</taxon>
    </lineage>
</organism>
<accession>A0A0S4XMS6</accession>
<dbReference type="InterPro" id="IPR001206">
    <property type="entry name" value="Diacylglycerol_kinase_cat_dom"/>
</dbReference>
<sequence>MKILSIGQHIEFSGIEITYVSLIHSGSVENISDFDYILINGGDGAIRRTLKDLYNKFGISSMPPFIVNPTGSFNVLAKIHRLPNIDKILALIANNEDVKKIDVPFYAIDKKIFLFSCGNSSDVAHIFISEVLRFGLLKSGALRYVISTLLLLPFHLLATPFLLASKSRFFVFTPLKFKRFFNIHGQINDSLEIDLKNYYNVLEFDGDLSVVKKQKIVIQKVGNISLITI</sequence>
<dbReference type="InterPro" id="IPR017438">
    <property type="entry name" value="ATP-NAD_kinase_N"/>
</dbReference>
<dbReference type="GO" id="GO:0016301">
    <property type="term" value="F:kinase activity"/>
    <property type="evidence" value="ECO:0007669"/>
    <property type="project" value="InterPro"/>
</dbReference>
<reference evidence="3" key="1">
    <citation type="submission" date="2015-11" db="EMBL/GenBank/DDBJ databases">
        <authorList>
            <person name="Zhang Y."/>
            <person name="Guo Z."/>
        </authorList>
    </citation>
    <scope>NUCLEOTIDE SEQUENCE</scope>
    <source>
        <strain evidence="3">BN30871</strain>
    </source>
</reference>
<dbReference type="Gene3D" id="2.60.200.40">
    <property type="match status" value="1"/>
</dbReference>
<evidence type="ECO:0000259" key="2">
    <source>
        <dbReference type="Pfam" id="PF00781"/>
    </source>
</evidence>
<feature type="transmembrane region" description="Helical" evidence="1">
    <location>
        <begin position="141"/>
        <end position="163"/>
    </location>
</feature>
<keyword evidence="1" id="KW-0472">Membrane</keyword>
<protein>
    <recommendedName>
        <fullName evidence="2">DAGKc domain-containing protein</fullName>
    </recommendedName>
</protein>
<keyword evidence="1" id="KW-1133">Transmembrane helix</keyword>
<keyword evidence="1" id="KW-0812">Transmembrane</keyword>
<dbReference type="EMBL" id="FAXN01000038">
    <property type="protein sequence ID" value="CUV65533.1"/>
    <property type="molecule type" value="Genomic_DNA"/>
</dbReference>